<evidence type="ECO:0000313" key="4">
    <source>
        <dbReference type="EMBL" id="PAV20184.1"/>
    </source>
</evidence>
<dbReference type="PANTHER" id="PTHR47417">
    <property type="entry name" value="SMR DOMAIN-CONTAINING PROTEIN YPL199C"/>
    <property type="match status" value="1"/>
</dbReference>
<proteinExistence type="predicted"/>
<feature type="region of interest" description="Disordered" evidence="2">
    <location>
        <begin position="172"/>
        <end position="197"/>
    </location>
</feature>
<dbReference type="PROSITE" id="PS50828">
    <property type="entry name" value="SMR"/>
    <property type="match status" value="1"/>
</dbReference>
<dbReference type="SMART" id="SM01162">
    <property type="entry name" value="DUF1771"/>
    <property type="match status" value="1"/>
</dbReference>
<keyword evidence="5" id="KW-1185">Reference proteome</keyword>
<dbReference type="SUPFAM" id="SSF160443">
    <property type="entry name" value="SMR domain-like"/>
    <property type="match status" value="1"/>
</dbReference>
<accession>A0A286UL12</accession>
<keyword evidence="1" id="KW-0175">Coiled coil</keyword>
<feature type="coiled-coil region" evidence="1">
    <location>
        <begin position="74"/>
        <end position="153"/>
    </location>
</feature>
<evidence type="ECO:0000259" key="3">
    <source>
        <dbReference type="PROSITE" id="PS50828"/>
    </source>
</evidence>
<dbReference type="InterPro" id="IPR036063">
    <property type="entry name" value="Smr_dom_sf"/>
</dbReference>
<organism evidence="4 5">
    <name type="scientific">Pyrrhoderma noxium</name>
    <dbReference type="NCBI Taxonomy" id="2282107"/>
    <lineage>
        <taxon>Eukaryota</taxon>
        <taxon>Fungi</taxon>
        <taxon>Dikarya</taxon>
        <taxon>Basidiomycota</taxon>
        <taxon>Agaricomycotina</taxon>
        <taxon>Agaricomycetes</taxon>
        <taxon>Hymenochaetales</taxon>
        <taxon>Hymenochaetaceae</taxon>
        <taxon>Pyrrhoderma</taxon>
    </lineage>
</organism>
<evidence type="ECO:0000256" key="2">
    <source>
        <dbReference type="SAM" id="MobiDB-lite"/>
    </source>
</evidence>
<feature type="domain" description="Smr" evidence="3">
    <location>
        <begin position="397"/>
        <end position="457"/>
    </location>
</feature>
<dbReference type="Pfam" id="PF08590">
    <property type="entry name" value="DUF1771"/>
    <property type="match status" value="1"/>
</dbReference>
<dbReference type="SMART" id="SM00463">
    <property type="entry name" value="SMR"/>
    <property type="match status" value="1"/>
</dbReference>
<dbReference type="STRING" id="2282107.A0A286UL12"/>
<dbReference type="InParanoid" id="A0A286UL12"/>
<feature type="compositionally biased region" description="Basic and acidic residues" evidence="2">
    <location>
        <begin position="307"/>
        <end position="330"/>
    </location>
</feature>
<evidence type="ECO:0000256" key="1">
    <source>
        <dbReference type="SAM" id="Coils"/>
    </source>
</evidence>
<gene>
    <name evidence="4" type="ORF">PNOK_0511800</name>
</gene>
<dbReference type="InterPro" id="IPR002625">
    <property type="entry name" value="Smr_dom"/>
</dbReference>
<dbReference type="OrthoDB" id="3231855at2759"/>
<name>A0A286UL12_9AGAM</name>
<dbReference type="InterPro" id="IPR013899">
    <property type="entry name" value="DUF1771"/>
</dbReference>
<evidence type="ECO:0000313" key="5">
    <source>
        <dbReference type="Proteomes" id="UP000217199"/>
    </source>
</evidence>
<feature type="compositionally biased region" description="Acidic residues" evidence="2">
    <location>
        <begin position="257"/>
        <end position="276"/>
    </location>
</feature>
<feature type="region of interest" description="Disordered" evidence="2">
    <location>
        <begin position="230"/>
        <end position="339"/>
    </location>
</feature>
<dbReference type="InterPro" id="IPR053020">
    <property type="entry name" value="Smr_domain_protein"/>
</dbReference>
<dbReference type="Gene3D" id="3.30.1370.110">
    <property type="match status" value="1"/>
</dbReference>
<feature type="compositionally biased region" description="Polar residues" evidence="2">
    <location>
        <begin position="234"/>
        <end position="243"/>
    </location>
</feature>
<dbReference type="EMBL" id="NBII01000004">
    <property type="protein sequence ID" value="PAV20184.1"/>
    <property type="molecule type" value="Genomic_DNA"/>
</dbReference>
<sequence length="544" mass="62175">MADESETRRLRKEISTLQSYIEEQRERYTKEVGSLRKDLEEETKYSSKLRTELEEEYRHCKKLRRTEDDNSRQIQDLTKDLKYERERITKLETKLEKRRNQVTKLEWELTDLQDDYTEAYLQLKQMNSVRKDLADAETRYRYEQYRVQQLEEEVRSLRSWAQSIQSISSLQTVGQVTSQPQPHGQTPTSNPLQPLSQISSLSPLHAHNQVSSLSTLPTYNHAPSSSPLMVYSHVPSSAQSHQVSTSPPAPRTPTPELESDYSQDEYDDFDEGDSNDNNDGVDLTEIAKASASHGPRAKAGSTSNDHQTYDVRDPTPGETRGEAIRDDAMREGQQSELEREKARAAIEAGDIALAHQHRQKSKQHNERMKSLNRLAASEIFNANNPHYYNDDYDYSEIDLHHLHIGEAEAFTEMHIAECRKSYVLRSNIIVGRGNHSTDGVSRLRPAIEKELEKYPDVIIDETASRANPGRIPIRFVYSKEYPSQASSSSSTESHEVQYVSERGHSKLREAAHTATTNIYQGVEQIQQGMGSRRGLREATISSHV</sequence>
<comment type="caution">
    <text evidence="4">The sequence shown here is derived from an EMBL/GenBank/DDBJ whole genome shotgun (WGS) entry which is preliminary data.</text>
</comment>
<dbReference type="PANTHER" id="PTHR47417:SF1">
    <property type="entry name" value="SMR DOMAIN-CONTAINING PROTEIN YPL199C"/>
    <property type="match status" value="1"/>
</dbReference>
<protein>
    <recommendedName>
        <fullName evidence="3">Smr domain-containing protein</fullName>
    </recommendedName>
</protein>
<feature type="compositionally biased region" description="Polar residues" evidence="2">
    <location>
        <begin position="172"/>
        <end position="190"/>
    </location>
</feature>
<dbReference type="AlphaFoldDB" id="A0A286UL12"/>
<dbReference type="Proteomes" id="UP000217199">
    <property type="component" value="Unassembled WGS sequence"/>
</dbReference>
<dbReference type="Pfam" id="PF01713">
    <property type="entry name" value="Smr"/>
    <property type="match status" value="1"/>
</dbReference>
<reference evidence="4 5" key="1">
    <citation type="journal article" date="2017" name="Mol. Ecol.">
        <title>Comparative and population genomic landscape of Phellinus noxius: A hypervariable fungus causing root rot in trees.</title>
        <authorList>
            <person name="Chung C.L."/>
            <person name="Lee T.J."/>
            <person name="Akiba M."/>
            <person name="Lee H.H."/>
            <person name="Kuo T.H."/>
            <person name="Liu D."/>
            <person name="Ke H.M."/>
            <person name="Yokoi T."/>
            <person name="Roa M.B."/>
            <person name="Lu M.J."/>
            <person name="Chang Y.Y."/>
            <person name="Ann P.J."/>
            <person name="Tsai J.N."/>
            <person name="Chen C.Y."/>
            <person name="Tzean S.S."/>
            <person name="Ota Y."/>
            <person name="Hattori T."/>
            <person name="Sahashi N."/>
            <person name="Liou R.F."/>
            <person name="Kikuchi T."/>
            <person name="Tsai I.J."/>
        </authorList>
    </citation>
    <scope>NUCLEOTIDE SEQUENCE [LARGE SCALE GENOMIC DNA]</scope>
    <source>
        <strain evidence="4 5">FFPRI411160</strain>
    </source>
</reference>